<feature type="chain" id="PRO_5047293373" description="Lactococcin 972 family bacteriocin" evidence="1">
    <location>
        <begin position="29"/>
        <end position="97"/>
    </location>
</feature>
<feature type="signal peptide" evidence="1">
    <location>
        <begin position="1"/>
        <end position="28"/>
    </location>
</feature>
<reference evidence="2 3" key="1">
    <citation type="submission" date="2022-06" db="EMBL/GenBank/DDBJ databases">
        <title>Genomic Encyclopedia of Archaeal and Bacterial Type Strains, Phase II (KMG-II): from individual species to whole genera.</title>
        <authorList>
            <person name="Goeker M."/>
        </authorList>
    </citation>
    <scope>NUCLEOTIDE SEQUENCE [LARGE SCALE GENOMIC DNA]</scope>
    <source>
        <strain evidence="2 3">DSM 44255</strain>
    </source>
</reference>
<sequence>MLFRRLLTAFLLATATVLAPVVVAPASAALPCGTWQYSVSNNTWLSTGPYVPAGSIFNVSDRSSAQYWGNAYYNHDAGSYIGTGGIWASNLNYLRCW</sequence>
<accession>A0ABT1IJN2</accession>
<keyword evidence="3" id="KW-1185">Reference proteome</keyword>
<evidence type="ECO:0000313" key="2">
    <source>
        <dbReference type="EMBL" id="MCP2272748.1"/>
    </source>
</evidence>
<gene>
    <name evidence="2" type="ORF">LV75_005274</name>
</gene>
<dbReference type="Proteomes" id="UP001205185">
    <property type="component" value="Unassembled WGS sequence"/>
</dbReference>
<evidence type="ECO:0008006" key="4">
    <source>
        <dbReference type="Google" id="ProtNLM"/>
    </source>
</evidence>
<comment type="caution">
    <text evidence="2">The sequence shown here is derived from an EMBL/GenBank/DDBJ whole genome shotgun (WGS) entry which is preliminary data.</text>
</comment>
<keyword evidence="1" id="KW-0732">Signal</keyword>
<dbReference type="RefSeq" id="WP_253889669.1">
    <property type="nucleotide sequence ID" value="NZ_BAAAVB010000008.1"/>
</dbReference>
<protein>
    <recommendedName>
        <fullName evidence="4">Lactococcin 972 family bacteriocin</fullName>
    </recommendedName>
</protein>
<evidence type="ECO:0000256" key="1">
    <source>
        <dbReference type="SAM" id="SignalP"/>
    </source>
</evidence>
<name>A0ABT1IJN2_9PSEU</name>
<evidence type="ECO:0000313" key="3">
    <source>
        <dbReference type="Proteomes" id="UP001205185"/>
    </source>
</evidence>
<organism evidence="2 3">
    <name type="scientific">Actinokineospora diospyrosa</name>
    <dbReference type="NCBI Taxonomy" id="103728"/>
    <lineage>
        <taxon>Bacteria</taxon>
        <taxon>Bacillati</taxon>
        <taxon>Actinomycetota</taxon>
        <taxon>Actinomycetes</taxon>
        <taxon>Pseudonocardiales</taxon>
        <taxon>Pseudonocardiaceae</taxon>
        <taxon>Actinokineospora</taxon>
    </lineage>
</organism>
<proteinExistence type="predicted"/>
<dbReference type="EMBL" id="JAMTCO010000013">
    <property type="protein sequence ID" value="MCP2272748.1"/>
    <property type="molecule type" value="Genomic_DNA"/>
</dbReference>